<dbReference type="EMBL" id="RXYK01000015">
    <property type="protein sequence ID" value="RTY35989.1"/>
    <property type="molecule type" value="Genomic_DNA"/>
</dbReference>
<gene>
    <name evidence="1" type="ORF">EKD02_08595</name>
</gene>
<dbReference type="NCBIfam" id="TIGR04326">
    <property type="entry name" value="O_ant_LIC13510"/>
    <property type="match status" value="1"/>
</dbReference>
<sequence length="625" mass="70148">MKDNVLYIWDAEGAPQQPIGRLVLWRSYGEDSCPEAISIPQWIEENADSLRARYLAWVYELGQVKVQGRRLVDFLDIRPGFSYWWMAPIAEKCNFSKSPHITDAVRLMALGDWAAGTSFSEIVLVSENRSLSKCLASWASHKGCKFRWKKIPPKRTQHSLSKNIFKWLPNPVQGILSLTRYLFQRWPLKGAGLSEWLGAKGEMTFISYLFNLDPVGLAEGRYKSSYWAHLPDKLSEDGQAVNWLHLYVIDKNLPSARFAGAAIRSFNGKSENGQVHATLDSFLGLGVVLHVILDWLRLCLKWPGVRGLLSSTPLGECDVSPLFEQEWRASFLGTTAVLSTLYHNMIEAAINSLPVRQRCGVYLQENQGWESSLLQIWGVTGNASLIGVPHSTVRYWDLRYFFDPRSYSRKLTNELPMPYRVACNGDAAIGAYKRGGYPVHELVKVEALRYLYLAEAKPRSVQTHGFMTSGLRVLVMGDYLHSNTHLQMRLLEKAFPLLPIGTRIIVKPHPNCPINPEDYPELSMELVEGSLGELLAECDVAYSSATTSAAVDAYCMLKPVVSVLDPYGLNLSPLRGCAGAFFASTPDELASKLVSATKLPVHSSIRNEFFSLDPQLPRWKTLLCN</sequence>
<name>A0A432ASR0_CHLPH</name>
<protein>
    <submittedName>
        <fullName evidence="1">Uncharacterized protein</fullName>
    </submittedName>
</protein>
<accession>A0A432ASR0</accession>
<evidence type="ECO:0000313" key="1">
    <source>
        <dbReference type="EMBL" id="RTY35989.1"/>
    </source>
</evidence>
<proteinExistence type="predicted"/>
<comment type="caution">
    <text evidence="1">The sequence shown here is derived from an EMBL/GenBank/DDBJ whole genome shotgun (WGS) entry which is preliminary data.</text>
</comment>
<dbReference type="AlphaFoldDB" id="A0A432ASR0"/>
<organism evidence="1 2">
    <name type="scientific">Chlorobium phaeovibrioides</name>
    <dbReference type="NCBI Taxonomy" id="1094"/>
    <lineage>
        <taxon>Bacteria</taxon>
        <taxon>Pseudomonadati</taxon>
        <taxon>Chlorobiota</taxon>
        <taxon>Chlorobiia</taxon>
        <taxon>Chlorobiales</taxon>
        <taxon>Chlorobiaceae</taxon>
        <taxon>Chlorobium/Pelodictyon group</taxon>
        <taxon>Chlorobium</taxon>
    </lineage>
</organism>
<dbReference type="Proteomes" id="UP000279908">
    <property type="component" value="Unassembled WGS sequence"/>
</dbReference>
<dbReference type="InterPro" id="IPR027613">
    <property type="entry name" value="O_ant_LIC13510"/>
</dbReference>
<evidence type="ECO:0000313" key="2">
    <source>
        <dbReference type="Proteomes" id="UP000279908"/>
    </source>
</evidence>
<reference evidence="1 2" key="1">
    <citation type="submission" date="2018-12" db="EMBL/GenBank/DDBJ databases">
        <authorList>
            <person name="Lunina O.N."/>
            <person name="Grouzdev D.S."/>
            <person name="Gorlenko V.M."/>
            <person name="Savvichev A.S."/>
        </authorList>
    </citation>
    <scope>NUCLEOTIDE SEQUENCE [LARGE SCALE GENOMIC DNA]</scope>
    <source>
        <strain evidence="1 2">BrKhr-17</strain>
    </source>
</reference>